<dbReference type="Pfam" id="PF00899">
    <property type="entry name" value="ThiF"/>
    <property type="match status" value="1"/>
</dbReference>
<evidence type="ECO:0000313" key="3">
    <source>
        <dbReference type="Proteomes" id="UP000230914"/>
    </source>
</evidence>
<sequence>MIPVGDLADQAEYRLPRSDTPIVVYCATGVRSLFAINTLASMGYSGAVSMAGGIQRWKAEGRAIDDNPSAPSTSRYHRHHLLPEVGVEGQVRLQSSKVLLVGVGGLGSPAALYLAAAGIGTLGIVDKDTVDESNLQRQILYSTPKVGQ</sequence>
<evidence type="ECO:0000259" key="1">
    <source>
        <dbReference type="PROSITE" id="PS50206"/>
    </source>
</evidence>
<dbReference type="InterPro" id="IPR036873">
    <property type="entry name" value="Rhodanese-like_dom_sf"/>
</dbReference>
<accession>A0A2G6KCH2</accession>
<dbReference type="InterPro" id="IPR035985">
    <property type="entry name" value="Ubiquitin-activating_enz"/>
</dbReference>
<reference evidence="2 3" key="1">
    <citation type="submission" date="2017-10" db="EMBL/GenBank/DDBJ databases">
        <title>Novel microbial diversity and functional potential in the marine mammal oral microbiome.</title>
        <authorList>
            <person name="Dudek N.K."/>
            <person name="Sun C.L."/>
            <person name="Burstein D."/>
            <person name="Kantor R.S."/>
            <person name="Aliaga Goltsman D.S."/>
            <person name="Bik E.M."/>
            <person name="Thomas B.C."/>
            <person name="Banfield J.F."/>
            <person name="Relman D.A."/>
        </authorList>
    </citation>
    <scope>NUCLEOTIDE SEQUENCE [LARGE SCALE GENOMIC DNA]</scope>
    <source>
        <strain evidence="2">DOLJORAL78_61_10</strain>
    </source>
</reference>
<dbReference type="PANTHER" id="PTHR10953:SF102">
    <property type="entry name" value="ADENYLYLTRANSFERASE AND SULFURTRANSFERASE MOCS3"/>
    <property type="match status" value="1"/>
</dbReference>
<dbReference type="GO" id="GO:0004792">
    <property type="term" value="F:thiosulfate-cyanide sulfurtransferase activity"/>
    <property type="evidence" value="ECO:0007669"/>
    <property type="project" value="TreeGrafter"/>
</dbReference>
<dbReference type="InterPro" id="IPR045886">
    <property type="entry name" value="ThiF/MoeB/HesA"/>
</dbReference>
<dbReference type="PROSITE" id="PS50206">
    <property type="entry name" value="RHODANESE_3"/>
    <property type="match status" value="1"/>
</dbReference>
<dbReference type="AlphaFoldDB" id="A0A2G6KCH2"/>
<dbReference type="Gene3D" id="3.40.250.10">
    <property type="entry name" value="Rhodanese-like domain"/>
    <property type="match status" value="1"/>
</dbReference>
<dbReference type="Proteomes" id="UP000230914">
    <property type="component" value="Unassembled WGS sequence"/>
</dbReference>
<protein>
    <submittedName>
        <fullName evidence="2">Molybdopterin biosynthesis protein MoeB</fullName>
    </submittedName>
</protein>
<dbReference type="GO" id="GO:0005737">
    <property type="term" value="C:cytoplasm"/>
    <property type="evidence" value="ECO:0007669"/>
    <property type="project" value="TreeGrafter"/>
</dbReference>
<proteinExistence type="predicted"/>
<feature type="domain" description="Rhodanese" evidence="1">
    <location>
        <begin position="2"/>
        <end position="66"/>
    </location>
</feature>
<evidence type="ECO:0000313" key="2">
    <source>
        <dbReference type="EMBL" id="PIE32509.1"/>
    </source>
</evidence>
<dbReference type="EMBL" id="PDSL01000047">
    <property type="protein sequence ID" value="PIE32509.1"/>
    <property type="molecule type" value="Genomic_DNA"/>
</dbReference>
<organism evidence="2 3">
    <name type="scientific">Ilumatobacter coccineus</name>
    <dbReference type="NCBI Taxonomy" id="467094"/>
    <lineage>
        <taxon>Bacteria</taxon>
        <taxon>Bacillati</taxon>
        <taxon>Actinomycetota</taxon>
        <taxon>Acidimicrobiia</taxon>
        <taxon>Acidimicrobiales</taxon>
        <taxon>Ilumatobacteraceae</taxon>
        <taxon>Ilumatobacter</taxon>
    </lineage>
</organism>
<dbReference type="PANTHER" id="PTHR10953">
    <property type="entry name" value="UBIQUITIN-ACTIVATING ENZYME E1"/>
    <property type="match status" value="1"/>
</dbReference>
<dbReference type="Pfam" id="PF00581">
    <property type="entry name" value="Rhodanese"/>
    <property type="match status" value="1"/>
</dbReference>
<dbReference type="InterPro" id="IPR000594">
    <property type="entry name" value="ThiF_NAD_FAD-bd"/>
</dbReference>
<gene>
    <name evidence="2" type="ORF">CSA55_03285</name>
</gene>
<dbReference type="CDD" id="cd00158">
    <property type="entry name" value="RHOD"/>
    <property type="match status" value="1"/>
</dbReference>
<dbReference type="SUPFAM" id="SSF69572">
    <property type="entry name" value="Activating enzymes of the ubiquitin-like proteins"/>
    <property type="match status" value="1"/>
</dbReference>
<dbReference type="SUPFAM" id="SSF52821">
    <property type="entry name" value="Rhodanese/Cell cycle control phosphatase"/>
    <property type="match status" value="1"/>
</dbReference>
<dbReference type="Gene3D" id="3.40.50.720">
    <property type="entry name" value="NAD(P)-binding Rossmann-like Domain"/>
    <property type="match status" value="1"/>
</dbReference>
<comment type="caution">
    <text evidence="2">The sequence shown here is derived from an EMBL/GenBank/DDBJ whole genome shotgun (WGS) entry which is preliminary data.</text>
</comment>
<dbReference type="GO" id="GO:0008641">
    <property type="term" value="F:ubiquitin-like modifier activating enzyme activity"/>
    <property type="evidence" value="ECO:0007669"/>
    <property type="project" value="InterPro"/>
</dbReference>
<name>A0A2G6KCH2_9ACTN</name>
<feature type="non-terminal residue" evidence="2">
    <location>
        <position position="148"/>
    </location>
</feature>
<dbReference type="InterPro" id="IPR001763">
    <property type="entry name" value="Rhodanese-like_dom"/>
</dbReference>
<dbReference type="GO" id="GO:0016779">
    <property type="term" value="F:nucleotidyltransferase activity"/>
    <property type="evidence" value="ECO:0007669"/>
    <property type="project" value="TreeGrafter"/>
</dbReference>